<feature type="region of interest" description="Disordered" evidence="1">
    <location>
        <begin position="1474"/>
        <end position="1512"/>
    </location>
</feature>
<feature type="region of interest" description="Disordered" evidence="1">
    <location>
        <begin position="1940"/>
        <end position="1961"/>
    </location>
</feature>
<dbReference type="RefSeq" id="XP_009492807.1">
    <property type="nucleotide sequence ID" value="XM_009494532.1"/>
</dbReference>
<feature type="compositionally biased region" description="Low complexity" evidence="1">
    <location>
        <begin position="1529"/>
        <end position="1551"/>
    </location>
</feature>
<feature type="region of interest" description="Disordered" evidence="1">
    <location>
        <begin position="1124"/>
        <end position="1153"/>
    </location>
</feature>
<protein>
    <recommendedName>
        <fullName evidence="6">Fibronectin type-III domain-containing protein</fullName>
    </recommendedName>
</protein>
<keyword evidence="3" id="KW-0732">Signal</keyword>
<dbReference type="EMBL" id="KB932201">
    <property type="protein sequence ID" value="KCV73106.1"/>
    <property type="molecule type" value="Genomic_DNA"/>
</dbReference>
<accession>A0A058ZGL2</accession>
<sequence length="1982" mass="204204">MLATGPRLVFLLLTGLLLSSLGHAAGTSPDSSNDLPHLEAARQVDVNFAPGEVSLADVSTAGLVDVTSAVPFIAGSGGSTRWRARSPGDGLPDILLTGRLATGNPGVWAAPNTYFASLPSPANLAADPFGPRVGFAGQTAPVPAWDDSTPGVGLPLHQSALGWDSLSQPSVGILLGTSVDLGTFWQAQIVQDAVPIPAHWLPKVTFLDAGRQSADRAVIGAKLLTMAAATAAAGAPTGSDSTSGSASASGSGPGLPAADHSTGVTICLAISHTASRTGAAQCAASGHTRLPSAELGPITAEHAGAGDGSAPGDLAPCGVVHSLVPLVHLAGLLPAGLVALQPALAAAPGGAGTSTPPRALAFAIGLNGQTTSTMHMYSVSQVEVSLATSPPVSGHFHQATTLRADGATLPDDAQRIAHARVPTGWPGPGAPLAGHSGLQTMAILPDLAHGLNAATTTVAYLYHQVSQATGQTRGGPHLALYHTGLDTTVRVSLVPEGLRHPLTQGPLNPACCSALGFAPTSIDSQGRVRTITVALALGHECTGSLDAVPPDTTPQHVHLSRVLLTPDGAAVLMGLETLPLGSTVFASLPVAPAAGTPPPAGLQRLRVHMAGIDLNADGERDLAILLSLEDTRQAALFRVLHHRGEATAGTGPGTGADDAQQWVPLAPKRLPLHAEAAQPVPIPLDGAWPVLSGTPRALLDVDLENDGWPELCLLSLREGSAGSLAGVTLEHWSDMRARNPEFTCPADAFQAAVWPPVRRVLFSTAQTSPVNVPGHPARLLGLDSYNRGLAQHLGFRAGICAPGHQVAGTPGTGASFAQDWGVYRRCTHEGWSVHLGPQEQAQFPFPRGVCQRSTCPAFTDEFGTQFPASPASLTVRLLTRSSQMGTLSPAGALVIPDDEGVAEGACSLTPSSQSSRHRLCHTSGLWSVGTKITCQTGATCSASVAFPGATSTPWPVGWGMSLWDSTRIKGTFPAPRPGLTETSADGSPVSEVTCPVGFAPTGQQPTCETSGWRLAAGGPTCSPILCESPQSQEYGAMWPAAAPAMSLSPGADPDSWVVTGRCMDGYSLPPEVAGAPVTEGRPVLVVPARRCRLDGLSAVVDAPEAGMRCKKDCPAMPQGLHLAGEQAAPPAAGSSEPPSDGNLPPPALPRAHPATTLPAVCPAGFTQSPSHAPFYQCSSSLSVWQANFDSCLFDTDLGHEGFHFLVRNADSSRLTVEWSYSPASSSSHSTSGVGVSSMPEADGQALVATPGLASAFPSHCSQFKLRFSRGGFGMDPVPGNEGLTRGSVITLRGLEHFHAFMLQLWCGPTSPTNNPQHGDRYPTLAAQLIARTSLPPCGFISATPPSGPDAWVPGPDGGLSTIESTSVNLSWKAPAVSGNVPAGSLVYELLYREVGPAAPTPVPPSDSGSGGPGAGDGGHAGWATLPFYLTETHHRLEGLRLKSQFEVRVFSGVFVPPGHPLLAATGGRVTSVFSPEGSSTSGGSSSVSSSSSASSSSRGGTSSGGSASSSGSIASVNLAQGNALPWNPQHQVQQQQQQQHQQQHHQQQQQHLLLALGGSLQATAASDSSPSDSASGSSLTPPNSDARIPIGYILWENAGAEQSISTRGCPTSGAYPIGSGGHSCGRCHETCFSCVGPGPDQCLTCARPGDAYNPSTGRCSPTASEGVQQAGSLFSWVALGMLVFFAILGLVLYLVARHWDPLAFNTELVTACLMVADLVVDSISAAEKVTLDLASAAGRLTVMTIVSVAIVLLSLVVNSLLTWHVFTILRRPEGGRGSLGRGTLGRNKQVTSVTIAPVTDSWTRRFPRTAVALGVLGAVHVESLLLSRSRVFALPSLNAPLGPRGEDRVRFLGLLNMVFEDIPQLAIELFRIGSRQTGGSNSGSALPNLTSVLAATLSLLLILLQILRRVVLFHVRQANHRESIKALSLEERLARGEVPDVISPGTGRTGPEGGLAAGGLPPVDGEQSFELETFRRGGDFID</sequence>
<dbReference type="SUPFAM" id="SSF49265">
    <property type="entry name" value="Fibronectin type III"/>
    <property type="match status" value="1"/>
</dbReference>
<feature type="region of interest" description="Disordered" evidence="1">
    <location>
        <begin position="234"/>
        <end position="256"/>
    </location>
</feature>
<keyword evidence="2" id="KW-1133">Transmembrane helix</keyword>
<gene>
    <name evidence="4" type="ORF">H696_00651</name>
</gene>
<reference evidence="4" key="1">
    <citation type="submission" date="2013-04" db="EMBL/GenBank/DDBJ databases">
        <title>The Genome Sequence of Fonticula alba ATCC 38817.</title>
        <authorList>
            <consortium name="The Broad Institute Genomics Platform"/>
            <person name="Russ C."/>
            <person name="Cuomo C."/>
            <person name="Burger G."/>
            <person name="Gray M.W."/>
            <person name="Holland P.W.H."/>
            <person name="King N."/>
            <person name="Lang F.B.F."/>
            <person name="Roger A.J."/>
            <person name="Ruiz-Trillo I."/>
            <person name="Brown M."/>
            <person name="Walker B."/>
            <person name="Young S."/>
            <person name="Zeng Q."/>
            <person name="Gargeya S."/>
            <person name="Fitzgerald M."/>
            <person name="Haas B."/>
            <person name="Abouelleil A."/>
            <person name="Allen A.W."/>
            <person name="Alvarado L."/>
            <person name="Arachchi H.M."/>
            <person name="Berlin A.M."/>
            <person name="Chapman S.B."/>
            <person name="Gainer-Dewar J."/>
            <person name="Goldberg J."/>
            <person name="Griggs A."/>
            <person name="Gujja S."/>
            <person name="Hansen M."/>
            <person name="Howarth C."/>
            <person name="Imamovic A."/>
            <person name="Ireland A."/>
            <person name="Larimer J."/>
            <person name="McCowan C."/>
            <person name="Murphy C."/>
            <person name="Pearson M."/>
            <person name="Poon T.W."/>
            <person name="Priest M."/>
            <person name="Roberts A."/>
            <person name="Saif S."/>
            <person name="Shea T."/>
            <person name="Sisk P."/>
            <person name="Sykes S."/>
            <person name="Wortman J."/>
            <person name="Nusbaum C."/>
            <person name="Birren B."/>
        </authorList>
    </citation>
    <scope>NUCLEOTIDE SEQUENCE [LARGE SCALE GENOMIC DNA]</scope>
    <source>
        <strain evidence="4">ATCC 38817</strain>
    </source>
</reference>
<name>A0A058ZGL2_FONAL</name>
<proteinExistence type="predicted"/>
<feature type="compositionally biased region" description="Gly residues" evidence="1">
    <location>
        <begin position="1408"/>
        <end position="1417"/>
    </location>
</feature>
<dbReference type="CDD" id="cd00064">
    <property type="entry name" value="FU"/>
    <property type="match status" value="1"/>
</dbReference>
<feature type="signal peptide" evidence="3">
    <location>
        <begin position="1"/>
        <end position="24"/>
    </location>
</feature>
<feature type="compositionally biased region" description="Gly residues" evidence="1">
    <location>
        <begin position="1947"/>
        <end position="1957"/>
    </location>
</feature>
<evidence type="ECO:0000256" key="3">
    <source>
        <dbReference type="SAM" id="SignalP"/>
    </source>
</evidence>
<keyword evidence="5" id="KW-1185">Reference proteome</keyword>
<dbReference type="InterPro" id="IPR009030">
    <property type="entry name" value="Growth_fac_rcpt_cys_sf"/>
</dbReference>
<evidence type="ECO:0008006" key="6">
    <source>
        <dbReference type="Google" id="ProtNLM"/>
    </source>
</evidence>
<evidence type="ECO:0000313" key="5">
    <source>
        <dbReference type="Proteomes" id="UP000030693"/>
    </source>
</evidence>
<dbReference type="InterPro" id="IPR006212">
    <property type="entry name" value="Furin_repeat"/>
</dbReference>
<feature type="transmembrane region" description="Helical" evidence="2">
    <location>
        <begin position="1740"/>
        <end position="1761"/>
    </location>
</feature>
<feature type="transmembrane region" description="Helical" evidence="2">
    <location>
        <begin position="1673"/>
        <end position="1695"/>
    </location>
</feature>
<dbReference type="Gene3D" id="2.10.220.10">
    <property type="entry name" value="Hormone Receptor, Insulin-like Growth Factor Receptor 1, Chain A, domain 2"/>
    <property type="match status" value="1"/>
</dbReference>
<evidence type="ECO:0000313" key="4">
    <source>
        <dbReference type="EMBL" id="KCV73106.1"/>
    </source>
</evidence>
<dbReference type="GeneID" id="20525376"/>
<feature type="compositionally biased region" description="Low complexity" evidence="1">
    <location>
        <begin position="1562"/>
        <end position="1578"/>
    </location>
</feature>
<feature type="region of interest" description="Disordered" evidence="1">
    <location>
        <begin position="1398"/>
        <end position="1417"/>
    </location>
</feature>
<dbReference type="STRING" id="691883.A0A058ZGL2"/>
<feature type="transmembrane region" description="Helical" evidence="2">
    <location>
        <begin position="1889"/>
        <end position="1907"/>
    </location>
</feature>
<feature type="chain" id="PRO_5001566924" description="Fibronectin type-III domain-containing protein" evidence="3">
    <location>
        <begin position="25"/>
        <end position="1982"/>
    </location>
</feature>
<evidence type="ECO:0000256" key="1">
    <source>
        <dbReference type="SAM" id="MobiDB-lite"/>
    </source>
</evidence>
<dbReference type="InterPro" id="IPR003961">
    <property type="entry name" value="FN3_dom"/>
</dbReference>
<feature type="region of interest" description="Disordered" evidence="1">
    <location>
        <begin position="1528"/>
        <end position="1583"/>
    </location>
</feature>
<feature type="transmembrane region" description="Helical" evidence="2">
    <location>
        <begin position="1702"/>
        <end position="1720"/>
    </location>
</feature>
<keyword evidence="2" id="KW-0472">Membrane</keyword>
<dbReference type="SUPFAM" id="SSF57184">
    <property type="entry name" value="Growth factor receptor domain"/>
    <property type="match status" value="1"/>
</dbReference>
<dbReference type="Proteomes" id="UP000030693">
    <property type="component" value="Unassembled WGS sequence"/>
</dbReference>
<feature type="compositionally biased region" description="Low complexity" evidence="1">
    <location>
        <begin position="1477"/>
        <end position="1512"/>
    </location>
</feature>
<dbReference type="InterPro" id="IPR036116">
    <property type="entry name" value="FN3_sf"/>
</dbReference>
<evidence type="ECO:0000256" key="2">
    <source>
        <dbReference type="SAM" id="Phobius"/>
    </source>
</evidence>
<keyword evidence="2" id="KW-0812">Transmembrane</keyword>
<feature type="compositionally biased region" description="Low complexity" evidence="1">
    <location>
        <begin position="1124"/>
        <end position="1139"/>
    </location>
</feature>
<organism evidence="4">
    <name type="scientific">Fonticula alba</name>
    <name type="common">Slime mold</name>
    <dbReference type="NCBI Taxonomy" id="691883"/>
    <lineage>
        <taxon>Eukaryota</taxon>
        <taxon>Rotosphaerida</taxon>
        <taxon>Fonticulaceae</taxon>
        <taxon>Fonticula</taxon>
    </lineage>
</organism>
<dbReference type="CDD" id="cd00063">
    <property type="entry name" value="FN3"/>
    <property type="match status" value="1"/>
</dbReference>
<dbReference type="SMART" id="SM00261">
    <property type="entry name" value="FU"/>
    <property type="match status" value="1"/>
</dbReference>